<feature type="non-terminal residue" evidence="1">
    <location>
        <position position="1"/>
    </location>
</feature>
<dbReference type="Proteomes" id="UP000827976">
    <property type="component" value="Chromosome 9"/>
</dbReference>
<gene>
    <name evidence="1" type="ORF">IHE45_09G040400</name>
</gene>
<dbReference type="EMBL" id="CM037019">
    <property type="protein sequence ID" value="KAH7672217.1"/>
    <property type="molecule type" value="Genomic_DNA"/>
</dbReference>
<evidence type="ECO:0000313" key="1">
    <source>
        <dbReference type="EMBL" id="KAH7672217.1"/>
    </source>
</evidence>
<sequence length="264" mass="30090">IRSELSKKAKFNYTENQVRNKFNQLRSHHTNFDKLLKETSVGYVAATGQLIASEEIWQRLYGVNKMAKKFRKYGCPLYDKLCVIYGDTTATGSNARPSTHSPSDSEENVRDPLLQEEDKIQTLSDEDDIFGDIPNTSQGHVRPNFASSTKHKGKKAKTSDALMTILNSYNENTKRKVEVWEKFLENSSISTTSNQDVTSEAISESKSSRRNFLKESLEALDALDGIDGAAYAKAIEKFHDDELWREIFLQLPNNRKKDWVLNLK</sequence>
<organism evidence="1 2">
    <name type="scientific">Dioscorea alata</name>
    <name type="common">Purple yam</name>
    <dbReference type="NCBI Taxonomy" id="55571"/>
    <lineage>
        <taxon>Eukaryota</taxon>
        <taxon>Viridiplantae</taxon>
        <taxon>Streptophyta</taxon>
        <taxon>Embryophyta</taxon>
        <taxon>Tracheophyta</taxon>
        <taxon>Spermatophyta</taxon>
        <taxon>Magnoliopsida</taxon>
        <taxon>Liliopsida</taxon>
        <taxon>Dioscoreales</taxon>
        <taxon>Dioscoreaceae</taxon>
        <taxon>Dioscorea</taxon>
    </lineage>
</organism>
<keyword evidence="2" id="KW-1185">Reference proteome</keyword>
<name>A0ACB7VE88_DIOAL</name>
<reference evidence="2" key="1">
    <citation type="journal article" date="2022" name="Nat. Commun.">
        <title>Chromosome evolution and the genetic basis of agronomically important traits in greater yam.</title>
        <authorList>
            <person name="Bredeson J.V."/>
            <person name="Lyons J.B."/>
            <person name="Oniyinde I.O."/>
            <person name="Okereke N.R."/>
            <person name="Kolade O."/>
            <person name="Nnabue I."/>
            <person name="Nwadili C.O."/>
            <person name="Hribova E."/>
            <person name="Parker M."/>
            <person name="Nwogha J."/>
            <person name="Shu S."/>
            <person name="Carlson J."/>
            <person name="Kariba R."/>
            <person name="Muthemba S."/>
            <person name="Knop K."/>
            <person name="Barton G.J."/>
            <person name="Sherwood A.V."/>
            <person name="Lopez-Montes A."/>
            <person name="Asiedu R."/>
            <person name="Jamnadass R."/>
            <person name="Muchugi A."/>
            <person name="Goodstein D."/>
            <person name="Egesi C.N."/>
            <person name="Featherston J."/>
            <person name="Asfaw A."/>
            <person name="Simpson G.G."/>
            <person name="Dolezel J."/>
            <person name="Hendre P.S."/>
            <person name="Van Deynze A."/>
            <person name="Kumar P.L."/>
            <person name="Obidiegwu J.E."/>
            <person name="Bhattacharjee R."/>
            <person name="Rokhsar D.S."/>
        </authorList>
    </citation>
    <scope>NUCLEOTIDE SEQUENCE [LARGE SCALE GENOMIC DNA]</scope>
    <source>
        <strain evidence="2">cv. TDa95/00328</strain>
    </source>
</reference>
<proteinExistence type="predicted"/>
<protein>
    <submittedName>
        <fullName evidence="1">Cytochrome c/b562 domain-containing protein</fullName>
    </submittedName>
</protein>
<evidence type="ECO:0000313" key="2">
    <source>
        <dbReference type="Proteomes" id="UP000827976"/>
    </source>
</evidence>
<accession>A0ACB7VE88</accession>
<comment type="caution">
    <text evidence="1">The sequence shown here is derived from an EMBL/GenBank/DDBJ whole genome shotgun (WGS) entry which is preliminary data.</text>
</comment>